<feature type="domain" description="AB hydrolase-1" evidence="2">
    <location>
        <begin position="24"/>
        <end position="253"/>
    </location>
</feature>
<dbReference type="AlphaFoldDB" id="A0A2T0WE15"/>
<evidence type="ECO:0000313" key="4">
    <source>
        <dbReference type="Proteomes" id="UP000238392"/>
    </source>
</evidence>
<evidence type="ECO:0000259" key="2">
    <source>
        <dbReference type="Pfam" id="PF12697"/>
    </source>
</evidence>
<keyword evidence="1" id="KW-0378">Hydrolase</keyword>
<dbReference type="RefSeq" id="WP_106268032.1">
    <property type="nucleotide sequence ID" value="NZ_PVTQ01000019.1"/>
</dbReference>
<dbReference type="OrthoDB" id="9804723at2"/>
<dbReference type="PANTHER" id="PTHR43798">
    <property type="entry name" value="MONOACYLGLYCEROL LIPASE"/>
    <property type="match status" value="1"/>
</dbReference>
<comment type="caution">
    <text evidence="3">The sequence shown here is derived from an EMBL/GenBank/DDBJ whole genome shotgun (WGS) entry which is preliminary data.</text>
</comment>
<dbReference type="Pfam" id="PF12697">
    <property type="entry name" value="Abhydrolase_6"/>
    <property type="match status" value="1"/>
</dbReference>
<organism evidence="3 4">
    <name type="scientific">Donghicola tyrosinivorans</name>
    <dbReference type="NCBI Taxonomy" id="1652492"/>
    <lineage>
        <taxon>Bacteria</taxon>
        <taxon>Pseudomonadati</taxon>
        <taxon>Pseudomonadota</taxon>
        <taxon>Alphaproteobacteria</taxon>
        <taxon>Rhodobacterales</taxon>
        <taxon>Roseobacteraceae</taxon>
        <taxon>Donghicola</taxon>
    </lineage>
</organism>
<dbReference type="InterPro" id="IPR000073">
    <property type="entry name" value="AB_hydrolase_1"/>
</dbReference>
<protein>
    <submittedName>
        <fullName evidence="3">Pimeloyl-ACP methyl ester carboxylesterase</fullName>
    </submittedName>
</protein>
<dbReference type="GO" id="GO:0016787">
    <property type="term" value="F:hydrolase activity"/>
    <property type="evidence" value="ECO:0007669"/>
    <property type="project" value="UniProtKB-KW"/>
</dbReference>
<dbReference type="Proteomes" id="UP000238392">
    <property type="component" value="Unassembled WGS sequence"/>
</dbReference>
<keyword evidence="4" id="KW-1185">Reference proteome</keyword>
<accession>A0A2T0WE15</accession>
<dbReference type="GO" id="GO:0016020">
    <property type="term" value="C:membrane"/>
    <property type="evidence" value="ECO:0007669"/>
    <property type="project" value="TreeGrafter"/>
</dbReference>
<dbReference type="SUPFAM" id="SSF53474">
    <property type="entry name" value="alpha/beta-Hydrolases"/>
    <property type="match status" value="1"/>
</dbReference>
<reference evidence="3 4" key="1">
    <citation type="submission" date="2018-03" db="EMBL/GenBank/DDBJ databases">
        <title>Genomic Encyclopedia of Archaeal and Bacterial Type Strains, Phase II (KMG-II): from individual species to whole genera.</title>
        <authorList>
            <person name="Goeker M."/>
        </authorList>
    </citation>
    <scope>NUCLEOTIDE SEQUENCE [LARGE SCALE GENOMIC DNA]</scope>
    <source>
        <strain evidence="3 4">DSM 100212</strain>
    </source>
</reference>
<dbReference type="InterPro" id="IPR050266">
    <property type="entry name" value="AB_hydrolase_sf"/>
</dbReference>
<dbReference type="PRINTS" id="PR00111">
    <property type="entry name" value="ABHYDROLASE"/>
</dbReference>
<dbReference type="InterPro" id="IPR029058">
    <property type="entry name" value="AB_hydrolase_fold"/>
</dbReference>
<dbReference type="Gene3D" id="3.40.50.1820">
    <property type="entry name" value="alpha/beta hydrolase"/>
    <property type="match status" value="1"/>
</dbReference>
<sequence>MTSTTLPLSEGTLSFRSAGSGPPVVLIHGVGMQSAAWGPQIAHLAQARRVIALDMPGHGGSTALPLGATLEDFVAWAANAITALGLGRVSLAGHSMGALVAGGLSATRPDLVARVALINGVYRRSAEARAAVEARASQIKDGQIDLETPLNRWFGDSPSEIAARDLVAGWLRSVDPKGYAVAYGAFARGDATYADRIKDITCPLLALTGDGDANSTPAMAQAIANAAPNGRCVVIKGHRHMVNLTAPEAVNAALDTWLATPTQEDPR</sequence>
<name>A0A2T0WE15_9RHOB</name>
<dbReference type="PANTHER" id="PTHR43798:SF31">
    <property type="entry name" value="AB HYDROLASE SUPERFAMILY PROTEIN YCLE"/>
    <property type="match status" value="1"/>
</dbReference>
<evidence type="ECO:0000256" key="1">
    <source>
        <dbReference type="ARBA" id="ARBA00022801"/>
    </source>
</evidence>
<dbReference type="EMBL" id="PVTQ01000019">
    <property type="protein sequence ID" value="PRY84953.1"/>
    <property type="molecule type" value="Genomic_DNA"/>
</dbReference>
<gene>
    <name evidence="3" type="ORF">CLV74_11950</name>
</gene>
<proteinExistence type="predicted"/>
<evidence type="ECO:0000313" key="3">
    <source>
        <dbReference type="EMBL" id="PRY84953.1"/>
    </source>
</evidence>